<dbReference type="Proteomes" id="UP001627154">
    <property type="component" value="Unassembled WGS sequence"/>
</dbReference>
<gene>
    <name evidence="1" type="ORF">TKK_011882</name>
</gene>
<keyword evidence="2" id="KW-1185">Reference proteome</keyword>
<name>A0ABD2WL64_9HYME</name>
<dbReference type="EMBL" id="JBJJXI010000096">
    <property type="protein sequence ID" value="KAL3393605.1"/>
    <property type="molecule type" value="Genomic_DNA"/>
</dbReference>
<reference evidence="1 2" key="1">
    <citation type="journal article" date="2024" name="bioRxiv">
        <title>A reference genome for Trichogramma kaykai: A tiny desert-dwelling parasitoid wasp with competing sex-ratio distorters.</title>
        <authorList>
            <person name="Culotta J."/>
            <person name="Lindsey A.R."/>
        </authorList>
    </citation>
    <scope>NUCLEOTIDE SEQUENCE [LARGE SCALE GENOMIC DNA]</scope>
    <source>
        <strain evidence="1 2">KSX58</strain>
    </source>
</reference>
<sequence>MQLEYNTCSVRLQLCTRSCIDVHGCNEARARETFIHCHSRLDLVALCNDELYRSHHRRDYNTKGTNDGISSSIAASLSTFCILCCAIVVQPRSSGSSSSSAKNAGGGNIIYTMLQRHHCASCGRNTISSKLAWRPACSVRTIVHWHVSLRAAYL</sequence>
<accession>A0ABD2WL64</accession>
<evidence type="ECO:0000313" key="2">
    <source>
        <dbReference type="Proteomes" id="UP001627154"/>
    </source>
</evidence>
<evidence type="ECO:0000313" key="1">
    <source>
        <dbReference type="EMBL" id="KAL3393605.1"/>
    </source>
</evidence>
<organism evidence="1 2">
    <name type="scientific">Trichogramma kaykai</name>
    <dbReference type="NCBI Taxonomy" id="54128"/>
    <lineage>
        <taxon>Eukaryota</taxon>
        <taxon>Metazoa</taxon>
        <taxon>Ecdysozoa</taxon>
        <taxon>Arthropoda</taxon>
        <taxon>Hexapoda</taxon>
        <taxon>Insecta</taxon>
        <taxon>Pterygota</taxon>
        <taxon>Neoptera</taxon>
        <taxon>Endopterygota</taxon>
        <taxon>Hymenoptera</taxon>
        <taxon>Apocrita</taxon>
        <taxon>Proctotrupomorpha</taxon>
        <taxon>Chalcidoidea</taxon>
        <taxon>Trichogrammatidae</taxon>
        <taxon>Trichogramma</taxon>
    </lineage>
</organism>
<proteinExistence type="predicted"/>
<dbReference type="AlphaFoldDB" id="A0ABD2WL64"/>
<comment type="caution">
    <text evidence="1">The sequence shown here is derived from an EMBL/GenBank/DDBJ whole genome shotgun (WGS) entry which is preliminary data.</text>
</comment>
<protein>
    <submittedName>
        <fullName evidence="1">Uncharacterized protein</fullName>
    </submittedName>
</protein>